<dbReference type="EMBL" id="CM055100">
    <property type="protein sequence ID" value="KAJ7545225.1"/>
    <property type="molecule type" value="Genomic_DNA"/>
</dbReference>
<reference evidence="2" key="1">
    <citation type="journal article" date="2024" name="Proc. Natl. Acad. Sci. U.S.A.">
        <title>Extraordinary preservation of gene collinearity over three hundred million years revealed in homosporous lycophytes.</title>
        <authorList>
            <person name="Li C."/>
            <person name="Wickell D."/>
            <person name="Kuo L.Y."/>
            <person name="Chen X."/>
            <person name="Nie B."/>
            <person name="Liao X."/>
            <person name="Peng D."/>
            <person name="Ji J."/>
            <person name="Jenkins J."/>
            <person name="Williams M."/>
            <person name="Shu S."/>
            <person name="Plott C."/>
            <person name="Barry K."/>
            <person name="Rajasekar S."/>
            <person name="Grimwood J."/>
            <person name="Han X."/>
            <person name="Sun S."/>
            <person name="Hou Z."/>
            <person name="He W."/>
            <person name="Dai G."/>
            <person name="Sun C."/>
            <person name="Schmutz J."/>
            <person name="Leebens-Mack J.H."/>
            <person name="Li F.W."/>
            <person name="Wang L."/>
        </authorList>
    </citation>
    <scope>NUCLEOTIDE SEQUENCE [LARGE SCALE GENOMIC DNA]</scope>
    <source>
        <strain evidence="2">cv. PW_Plant_1</strain>
    </source>
</reference>
<keyword evidence="2" id="KW-1185">Reference proteome</keyword>
<gene>
    <name evidence="1" type="ORF">O6H91_09G111300</name>
</gene>
<organism evidence="1 2">
    <name type="scientific">Diphasiastrum complanatum</name>
    <name type="common">Issler's clubmoss</name>
    <name type="synonym">Lycopodium complanatum</name>
    <dbReference type="NCBI Taxonomy" id="34168"/>
    <lineage>
        <taxon>Eukaryota</taxon>
        <taxon>Viridiplantae</taxon>
        <taxon>Streptophyta</taxon>
        <taxon>Embryophyta</taxon>
        <taxon>Tracheophyta</taxon>
        <taxon>Lycopodiopsida</taxon>
        <taxon>Lycopodiales</taxon>
        <taxon>Lycopodiaceae</taxon>
        <taxon>Lycopodioideae</taxon>
        <taxon>Diphasiastrum</taxon>
    </lineage>
</organism>
<evidence type="ECO:0000313" key="1">
    <source>
        <dbReference type="EMBL" id="KAJ7545225.1"/>
    </source>
</evidence>
<sequence length="74" mass="8059">MHSFEVIGAFHLAHPNKSFMYAILSIDKFEFAIDCRTRFCPPLPKGYHGNAAVSTCAIASAGELTVASYHTQLG</sequence>
<protein>
    <submittedName>
        <fullName evidence="1">Uncharacterized protein</fullName>
    </submittedName>
</protein>
<name>A0ACC2CTK3_DIPCM</name>
<proteinExistence type="predicted"/>
<evidence type="ECO:0000313" key="2">
    <source>
        <dbReference type="Proteomes" id="UP001162992"/>
    </source>
</evidence>
<dbReference type="Proteomes" id="UP001162992">
    <property type="component" value="Chromosome 9"/>
</dbReference>
<accession>A0ACC2CTK3</accession>
<comment type="caution">
    <text evidence="1">The sequence shown here is derived from an EMBL/GenBank/DDBJ whole genome shotgun (WGS) entry which is preliminary data.</text>
</comment>